<comment type="caution">
    <text evidence="2">The sequence shown here is derived from an EMBL/GenBank/DDBJ whole genome shotgun (WGS) entry which is preliminary data.</text>
</comment>
<dbReference type="EMBL" id="BMQW01000013">
    <property type="protein sequence ID" value="GGP98829.1"/>
    <property type="molecule type" value="Genomic_DNA"/>
</dbReference>
<dbReference type="PROSITE" id="PS51186">
    <property type="entry name" value="GNAT"/>
    <property type="match status" value="1"/>
</dbReference>
<evidence type="ECO:0000259" key="1">
    <source>
        <dbReference type="PROSITE" id="PS51186"/>
    </source>
</evidence>
<gene>
    <name evidence="2" type="ORF">GCM10009410_35870</name>
</gene>
<dbReference type="Proteomes" id="UP000654004">
    <property type="component" value="Unassembled WGS sequence"/>
</dbReference>
<dbReference type="InterPro" id="IPR000182">
    <property type="entry name" value="GNAT_dom"/>
</dbReference>
<name>A0ABQ2QXF4_9GAMM</name>
<proteinExistence type="predicted"/>
<protein>
    <submittedName>
        <fullName evidence="2">N-acetyltransferase</fullName>
    </submittedName>
</protein>
<dbReference type="Pfam" id="PF00583">
    <property type="entry name" value="Acetyltransf_1"/>
    <property type="match status" value="1"/>
</dbReference>
<dbReference type="RefSeq" id="WP_188958699.1">
    <property type="nucleotide sequence ID" value="NZ_BMQW01000013.1"/>
</dbReference>
<evidence type="ECO:0000313" key="2">
    <source>
        <dbReference type="EMBL" id="GGP98829.1"/>
    </source>
</evidence>
<evidence type="ECO:0000313" key="3">
    <source>
        <dbReference type="Proteomes" id="UP000654004"/>
    </source>
</evidence>
<organism evidence="2 3">
    <name type="scientific">Shewanella ulleungensis</name>
    <dbReference type="NCBI Taxonomy" id="2282699"/>
    <lineage>
        <taxon>Bacteria</taxon>
        <taxon>Pseudomonadati</taxon>
        <taxon>Pseudomonadota</taxon>
        <taxon>Gammaproteobacteria</taxon>
        <taxon>Alteromonadales</taxon>
        <taxon>Shewanellaceae</taxon>
        <taxon>Shewanella</taxon>
    </lineage>
</organism>
<dbReference type="InterPro" id="IPR016181">
    <property type="entry name" value="Acyl_CoA_acyltransferase"/>
</dbReference>
<dbReference type="SUPFAM" id="SSF55729">
    <property type="entry name" value="Acyl-CoA N-acyltransferases (Nat)"/>
    <property type="match status" value="1"/>
</dbReference>
<accession>A0ABQ2QXF4</accession>
<keyword evidence="3" id="KW-1185">Reference proteome</keyword>
<feature type="domain" description="N-acetyltransferase" evidence="1">
    <location>
        <begin position="3"/>
        <end position="145"/>
    </location>
</feature>
<dbReference type="Gene3D" id="3.40.630.30">
    <property type="match status" value="1"/>
</dbReference>
<sequence>MTYQFIEGTVDDIVAVLAFVPEFGNSIKATTIAERLAGKSALILVAKYNKTPIGFKVGYSLNHDEFYSWLGGVTPQHREMKVASQLRQMQESWAVAQGFKAIKVKSMNQFPNMLHMLIASGYHICGYDNNGSTMNSKIAFIKNIAQA</sequence>
<reference evidence="3" key="1">
    <citation type="journal article" date="2019" name="Int. J. Syst. Evol. Microbiol.">
        <title>The Global Catalogue of Microorganisms (GCM) 10K type strain sequencing project: providing services to taxonomists for standard genome sequencing and annotation.</title>
        <authorList>
            <consortium name="The Broad Institute Genomics Platform"/>
            <consortium name="The Broad Institute Genome Sequencing Center for Infectious Disease"/>
            <person name="Wu L."/>
            <person name="Ma J."/>
        </authorList>
    </citation>
    <scope>NUCLEOTIDE SEQUENCE [LARGE SCALE GENOMIC DNA]</scope>
    <source>
        <strain evidence="3">JCM 32305</strain>
    </source>
</reference>